<evidence type="ECO:0000313" key="1">
    <source>
        <dbReference type="EMBL" id="GII54905.1"/>
    </source>
</evidence>
<dbReference type="Proteomes" id="UP000605992">
    <property type="component" value="Unassembled WGS sequence"/>
</dbReference>
<name>A0A8J3XWF8_9ACTN</name>
<protein>
    <submittedName>
        <fullName evidence="1">Uncharacterized protein</fullName>
    </submittedName>
</protein>
<keyword evidence="2" id="KW-1185">Reference proteome</keyword>
<sequence>MEPWAGGPQAPSKPDGSMRVMPFGERGLVTYLVLEPQREVYIVRVQWI</sequence>
<accession>A0A8J3XWF8</accession>
<dbReference type="AlphaFoldDB" id="A0A8J3XWF8"/>
<reference evidence="1" key="1">
    <citation type="submission" date="2021-01" db="EMBL/GenBank/DDBJ databases">
        <title>Whole genome shotgun sequence of Planotetraspora thailandica NBRC 104271.</title>
        <authorList>
            <person name="Komaki H."/>
            <person name="Tamura T."/>
        </authorList>
    </citation>
    <scope>NUCLEOTIDE SEQUENCE</scope>
    <source>
        <strain evidence="1">NBRC 104271</strain>
    </source>
</reference>
<dbReference type="EMBL" id="BOOR01000021">
    <property type="protein sequence ID" value="GII54905.1"/>
    <property type="molecule type" value="Genomic_DNA"/>
</dbReference>
<evidence type="ECO:0000313" key="2">
    <source>
        <dbReference type="Proteomes" id="UP000605992"/>
    </source>
</evidence>
<proteinExistence type="predicted"/>
<gene>
    <name evidence="1" type="ORF">Pth03_32940</name>
</gene>
<comment type="caution">
    <text evidence="1">The sequence shown here is derived from an EMBL/GenBank/DDBJ whole genome shotgun (WGS) entry which is preliminary data.</text>
</comment>
<organism evidence="1 2">
    <name type="scientific">Planotetraspora thailandica</name>
    <dbReference type="NCBI Taxonomy" id="487172"/>
    <lineage>
        <taxon>Bacteria</taxon>
        <taxon>Bacillati</taxon>
        <taxon>Actinomycetota</taxon>
        <taxon>Actinomycetes</taxon>
        <taxon>Streptosporangiales</taxon>
        <taxon>Streptosporangiaceae</taxon>
        <taxon>Planotetraspora</taxon>
    </lineage>
</organism>